<evidence type="ECO:0000256" key="1">
    <source>
        <dbReference type="SAM" id="MobiDB-lite"/>
    </source>
</evidence>
<feature type="region of interest" description="Disordered" evidence="1">
    <location>
        <begin position="54"/>
        <end position="75"/>
    </location>
</feature>
<gene>
    <name evidence="2" type="ORF">LCGC14_2109300</name>
</gene>
<sequence length="75" mass="8941">MGEEDNLKDLSLTELFKEYDKQLDKISWYPTHENFEKFKKLKDELLRRGFPPITKKGRKWTDGPSFGGIKRSSKY</sequence>
<name>A0A0F9E7J2_9ZZZZ</name>
<proteinExistence type="predicted"/>
<dbReference type="AlphaFoldDB" id="A0A0F9E7J2"/>
<accession>A0A0F9E7J2</accession>
<organism evidence="2">
    <name type="scientific">marine sediment metagenome</name>
    <dbReference type="NCBI Taxonomy" id="412755"/>
    <lineage>
        <taxon>unclassified sequences</taxon>
        <taxon>metagenomes</taxon>
        <taxon>ecological metagenomes</taxon>
    </lineage>
</organism>
<comment type="caution">
    <text evidence="2">The sequence shown here is derived from an EMBL/GenBank/DDBJ whole genome shotgun (WGS) entry which is preliminary data.</text>
</comment>
<reference evidence="2" key="1">
    <citation type="journal article" date="2015" name="Nature">
        <title>Complex archaea that bridge the gap between prokaryotes and eukaryotes.</title>
        <authorList>
            <person name="Spang A."/>
            <person name="Saw J.H."/>
            <person name="Jorgensen S.L."/>
            <person name="Zaremba-Niedzwiedzka K."/>
            <person name="Martijn J."/>
            <person name="Lind A.E."/>
            <person name="van Eijk R."/>
            <person name="Schleper C."/>
            <person name="Guy L."/>
            <person name="Ettema T.J."/>
        </authorList>
    </citation>
    <scope>NUCLEOTIDE SEQUENCE</scope>
</reference>
<dbReference type="EMBL" id="LAZR01026027">
    <property type="protein sequence ID" value="KKL69998.1"/>
    <property type="molecule type" value="Genomic_DNA"/>
</dbReference>
<protein>
    <submittedName>
        <fullName evidence="2">Uncharacterized protein</fullName>
    </submittedName>
</protein>
<evidence type="ECO:0000313" key="2">
    <source>
        <dbReference type="EMBL" id="KKL69998.1"/>
    </source>
</evidence>